<sequence>MKADVVISGGGPNGLLMACELALAGVRAIVLERLPERSTMPKANGLVGRVIPALDRRGLYQVFSGSDQPPMPAPAFQFGALTLNMSTLDNPSMYILPIPQRRIEEILEQRALEADVDIRRGHEVTALSQNSSGVTIEVNGPDGRYELVADYLVAADGGHSVIRKQLGIEFAGITDTSFGGMMGQVGIAAPMAQPNGELEIPGLGRLKPGTFTRTETGMFAFGMFQPGVYRFGAYEWDRPYVDENAPVSLVEVGECLSRVLGTDIAVTAPAGGEMLLTRRASDGINSRQAVHYREGRVFLVGDAAHVHSGVGGPGLNLGMQDVLNLAWKLAAQVNGWAPEGLLDTYESERHPVGARVIMHTRAQSALLSPGPNITALRQLFEELLRNQDNVQHVADLMAGADVRYDITCDTPCGHPLAGQWMPDLPLRTENGETTVTELMRTGRPVLLDLTGTLAAAAGWSDRVDVVVATAEDAPADGVLIRPDGYVVWAGGADEVQELATALRMWFGAPKAVPAGAQR</sequence>
<gene>
    <name evidence="5" type="ORF">GCM10009765_49970</name>
</gene>
<keyword evidence="2" id="KW-0285">Flavoprotein</keyword>
<keyword evidence="5" id="KW-0503">Monooxygenase</keyword>
<dbReference type="PRINTS" id="PR00420">
    <property type="entry name" value="RNGMNOXGNASE"/>
</dbReference>
<evidence type="ECO:0000313" key="5">
    <source>
        <dbReference type="EMBL" id="GAA1694719.1"/>
    </source>
</evidence>
<comment type="caution">
    <text evidence="5">The sequence shown here is derived from an EMBL/GenBank/DDBJ whole genome shotgun (WGS) entry which is preliminary data.</text>
</comment>
<evidence type="ECO:0000313" key="6">
    <source>
        <dbReference type="Proteomes" id="UP001500618"/>
    </source>
</evidence>
<keyword evidence="3" id="KW-0274">FAD</keyword>
<keyword evidence="5" id="KW-0560">Oxidoreductase</keyword>
<evidence type="ECO:0000256" key="3">
    <source>
        <dbReference type="ARBA" id="ARBA00022827"/>
    </source>
</evidence>
<dbReference type="EMBL" id="BAAANY010000020">
    <property type="protein sequence ID" value="GAA1694719.1"/>
    <property type="molecule type" value="Genomic_DNA"/>
</dbReference>
<dbReference type="InterPro" id="IPR050641">
    <property type="entry name" value="RIFMO-like"/>
</dbReference>
<dbReference type="RefSeq" id="WP_344312904.1">
    <property type="nucleotide sequence ID" value="NZ_BAAANY010000020.1"/>
</dbReference>
<dbReference type="PROSITE" id="PS51257">
    <property type="entry name" value="PROKAR_LIPOPROTEIN"/>
    <property type="match status" value="1"/>
</dbReference>
<evidence type="ECO:0000259" key="4">
    <source>
        <dbReference type="Pfam" id="PF01494"/>
    </source>
</evidence>
<dbReference type="Gene3D" id="3.30.70.2450">
    <property type="match status" value="1"/>
</dbReference>
<dbReference type="PANTHER" id="PTHR43004">
    <property type="entry name" value="TRK SYSTEM POTASSIUM UPTAKE PROTEIN"/>
    <property type="match status" value="1"/>
</dbReference>
<organism evidence="5 6">
    <name type="scientific">Fodinicola feengrottensis</name>
    <dbReference type="NCBI Taxonomy" id="435914"/>
    <lineage>
        <taxon>Bacteria</taxon>
        <taxon>Bacillati</taxon>
        <taxon>Actinomycetota</taxon>
        <taxon>Actinomycetes</taxon>
        <taxon>Mycobacteriales</taxon>
        <taxon>Fodinicola</taxon>
    </lineage>
</organism>
<evidence type="ECO:0000256" key="2">
    <source>
        <dbReference type="ARBA" id="ARBA00022630"/>
    </source>
</evidence>
<dbReference type="Pfam" id="PF01494">
    <property type="entry name" value="FAD_binding_3"/>
    <property type="match status" value="1"/>
</dbReference>
<reference evidence="5 6" key="1">
    <citation type="journal article" date="2019" name="Int. J. Syst. Evol. Microbiol.">
        <title>The Global Catalogue of Microorganisms (GCM) 10K type strain sequencing project: providing services to taxonomists for standard genome sequencing and annotation.</title>
        <authorList>
            <consortium name="The Broad Institute Genomics Platform"/>
            <consortium name="The Broad Institute Genome Sequencing Center for Infectious Disease"/>
            <person name="Wu L."/>
            <person name="Ma J."/>
        </authorList>
    </citation>
    <scope>NUCLEOTIDE SEQUENCE [LARGE SCALE GENOMIC DNA]</scope>
    <source>
        <strain evidence="5 6">JCM 14718</strain>
    </source>
</reference>
<dbReference type="Proteomes" id="UP001500618">
    <property type="component" value="Unassembled WGS sequence"/>
</dbReference>
<dbReference type="InterPro" id="IPR002938">
    <property type="entry name" value="FAD-bd"/>
</dbReference>
<comment type="cofactor">
    <cofactor evidence="1">
        <name>FAD</name>
        <dbReference type="ChEBI" id="CHEBI:57692"/>
    </cofactor>
</comment>
<dbReference type="Gene3D" id="3.40.30.120">
    <property type="match status" value="1"/>
</dbReference>
<dbReference type="Gene3D" id="3.50.50.60">
    <property type="entry name" value="FAD/NAD(P)-binding domain"/>
    <property type="match status" value="2"/>
</dbReference>
<dbReference type="InterPro" id="IPR036188">
    <property type="entry name" value="FAD/NAD-bd_sf"/>
</dbReference>
<evidence type="ECO:0000256" key="1">
    <source>
        <dbReference type="ARBA" id="ARBA00001974"/>
    </source>
</evidence>
<protein>
    <submittedName>
        <fullName evidence="5">FAD-dependent monooxygenase</fullName>
    </submittedName>
</protein>
<dbReference type="Pfam" id="PF21274">
    <property type="entry name" value="Rng_hyd_C"/>
    <property type="match status" value="1"/>
</dbReference>
<feature type="domain" description="FAD-binding" evidence="4">
    <location>
        <begin position="3"/>
        <end position="359"/>
    </location>
</feature>
<dbReference type="SUPFAM" id="SSF51905">
    <property type="entry name" value="FAD/NAD(P)-binding domain"/>
    <property type="match status" value="1"/>
</dbReference>
<keyword evidence="6" id="KW-1185">Reference proteome</keyword>
<dbReference type="GO" id="GO:0004497">
    <property type="term" value="F:monooxygenase activity"/>
    <property type="evidence" value="ECO:0007669"/>
    <property type="project" value="UniProtKB-KW"/>
</dbReference>
<name>A0ABN2HWG6_9ACTN</name>
<proteinExistence type="predicted"/>
<accession>A0ABN2HWG6</accession>
<dbReference type="PANTHER" id="PTHR43004:SF19">
    <property type="entry name" value="BINDING MONOOXYGENASE, PUTATIVE (JCVI)-RELATED"/>
    <property type="match status" value="1"/>
</dbReference>